<organism evidence="1 2">
    <name type="scientific">Phocaeicola coprophilus DSM 18228 = JCM 13818</name>
    <dbReference type="NCBI Taxonomy" id="547042"/>
    <lineage>
        <taxon>Bacteria</taxon>
        <taxon>Pseudomonadati</taxon>
        <taxon>Bacteroidota</taxon>
        <taxon>Bacteroidia</taxon>
        <taxon>Bacteroidales</taxon>
        <taxon>Bacteroidaceae</taxon>
        <taxon>Phocaeicola</taxon>
    </lineage>
</organism>
<dbReference type="AlphaFoldDB" id="S0F8B3"/>
<accession>S0F8B3</accession>
<gene>
    <name evidence="1" type="ORF">BACCOPRO_01870</name>
</gene>
<proteinExistence type="predicted"/>
<dbReference type="EMBL" id="ACBW01000136">
    <property type="protein sequence ID" value="EEF76370.1"/>
    <property type="molecule type" value="Genomic_DNA"/>
</dbReference>
<dbReference type="STRING" id="547042.BACCOPRO_01870"/>
<comment type="caution">
    <text evidence="1">The sequence shown here is derived from an EMBL/GenBank/DDBJ whole genome shotgun (WGS) entry which is preliminary data.</text>
</comment>
<dbReference type="Proteomes" id="UP000014073">
    <property type="component" value="Unassembled WGS sequence"/>
</dbReference>
<keyword evidence="2" id="KW-1185">Reference proteome</keyword>
<name>S0F8B3_9BACT</name>
<sequence>MNRLLITLGSRVFRMPVKCKINTKVFHLTPVNSGKSITFAKINDHYLDIKKIKE</sequence>
<protein>
    <submittedName>
        <fullName evidence="1">Uncharacterized protein</fullName>
    </submittedName>
</protein>
<reference evidence="1 2" key="1">
    <citation type="submission" date="2008-12" db="EMBL/GenBank/DDBJ databases">
        <authorList>
            <person name="Fulton L."/>
            <person name="Clifton S."/>
            <person name="Fulton B."/>
            <person name="Xu J."/>
            <person name="Minx P."/>
            <person name="Pepin K.H."/>
            <person name="Johnson M."/>
            <person name="Bhonagiri V."/>
            <person name="Nash W.E."/>
            <person name="Mardis E.R."/>
            <person name="Wilson R.K."/>
        </authorList>
    </citation>
    <scope>NUCLEOTIDE SEQUENCE [LARGE SCALE GENOMIC DNA]</scope>
    <source>
        <strain evidence="1 2">DSM 18228</strain>
    </source>
</reference>
<evidence type="ECO:0000313" key="2">
    <source>
        <dbReference type="Proteomes" id="UP000014073"/>
    </source>
</evidence>
<dbReference type="HOGENOM" id="CLU_3040308_0_0_10"/>
<evidence type="ECO:0000313" key="1">
    <source>
        <dbReference type="EMBL" id="EEF76370.1"/>
    </source>
</evidence>